<dbReference type="EMBL" id="JARVKF010000001">
    <property type="protein sequence ID" value="KAK9426575.1"/>
    <property type="molecule type" value="Genomic_DNA"/>
</dbReference>
<dbReference type="InterPro" id="IPR036514">
    <property type="entry name" value="SGNH_hydro_sf"/>
</dbReference>
<keyword evidence="3" id="KW-1185">Reference proteome</keyword>
<dbReference type="CDD" id="cd01833">
    <property type="entry name" value="XynB_like"/>
    <property type="match status" value="1"/>
</dbReference>
<feature type="domain" description="SGNH hydrolase-type esterase" evidence="1">
    <location>
        <begin position="161"/>
        <end position="301"/>
    </location>
</feature>
<proteinExistence type="predicted"/>
<dbReference type="InterPro" id="IPR051532">
    <property type="entry name" value="Ester_Hydrolysis_Enzymes"/>
</dbReference>
<dbReference type="PANTHER" id="PTHR30383:SF31">
    <property type="entry name" value="SGNH HYDROLASE-TYPE ESTERASE DOMAIN-CONTAINING PROTEIN-RELATED"/>
    <property type="match status" value="1"/>
</dbReference>
<accession>A0ABR2VI06</accession>
<dbReference type="Pfam" id="PF13472">
    <property type="entry name" value="Lipase_GDSL_2"/>
    <property type="match status" value="1"/>
</dbReference>
<dbReference type="PANTHER" id="PTHR30383">
    <property type="entry name" value="THIOESTERASE 1/PROTEASE 1/LYSOPHOSPHOLIPASE L1"/>
    <property type="match status" value="1"/>
</dbReference>
<dbReference type="GO" id="GO:0016787">
    <property type="term" value="F:hydrolase activity"/>
    <property type="evidence" value="ECO:0007669"/>
    <property type="project" value="UniProtKB-KW"/>
</dbReference>
<keyword evidence="2" id="KW-0378">Hydrolase</keyword>
<dbReference type="SUPFAM" id="SSF52266">
    <property type="entry name" value="SGNH hydrolase"/>
    <property type="match status" value="1"/>
</dbReference>
<reference evidence="2 3" key="1">
    <citation type="journal article" date="2024" name="J. Plant Pathol.">
        <title>Sequence and assembly of the genome of Seiridium unicorne, isolate CBS 538.82, causal agent of cypress canker disease.</title>
        <authorList>
            <person name="Scali E."/>
            <person name="Rocca G.D."/>
            <person name="Danti R."/>
            <person name="Garbelotto M."/>
            <person name="Barberini S."/>
            <person name="Baroncelli R."/>
            <person name="Emiliani G."/>
        </authorList>
    </citation>
    <scope>NUCLEOTIDE SEQUENCE [LARGE SCALE GENOMIC DNA]</scope>
    <source>
        <strain evidence="2 3">BM-138-508</strain>
    </source>
</reference>
<protein>
    <submittedName>
        <fullName evidence="2">SGNH hydrolase-type esterase domain-containing protein</fullName>
    </submittedName>
</protein>
<comment type="caution">
    <text evidence="2">The sequence shown here is derived from an EMBL/GenBank/DDBJ whole genome shotgun (WGS) entry which is preliminary data.</text>
</comment>
<dbReference type="Proteomes" id="UP001408356">
    <property type="component" value="Unassembled WGS sequence"/>
</dbReference>
<dbReference type="InterPro" id="IPR013830">
    <property type="entry name" value="SGNH_hydro"/>
</dbReference>
<evidence type="ECO:0000313" key="2">
    <source>
        <dbReference type="EMBL" id="KAK9426575.1"/>
    </source>
</evidence>
<dbReference type="Gene3D" id="3.40.50.1110">
    <property type="entry name" value="SGNH hydrolase"/>
    <property type="match status" value="1"/>
</dbReference>
<gene>
    <name evidence="2" type="ORF">SUNI508_00102</name>
</gene>
<organism evidence="2 3">
    <name type="scientific">Seiridium unicorne</name>
    <dbReference type="NCBI Taxonomy" id="138068"/>
    <lineage>
        <taxon>Eukaryota</taxon>
        <taxon>Fungi</taxon>
        <taxon>Dikarya</taxon>
        <taxon>Ascomycota</taxon>
        <taxon>Pezizomycotina</taxon>
        <taxon>Sordariomycetes</taxon>
        <taxon>Xylariomycetidae</taxon>
        <taxon>Amphisphaeriales</taxon>
        <taxon>Sporocadaceae</taxon>
        <taxon>Seiridium</taxon>
    </lineage>
</organism>
<evidence type="ECO:0000313" key="3">
    <source>
        <dbReference type="Proteomes" id="UP001408356"/>
    </source>
</evidence>
<evidence type="ECO:0000259" key="1">
    <source>
        <dbReference type="Pfam" id="PF13472"/>
    </source>
</evidence>
<sequence>MVAQSSIPSSLGALIPGLARKYMTAVFAAACFSLLLIGELPPYQLPCRQGPRRPTAGAVPSALRDQAPLTSIGTTIAVSLPGTVRLDTQWIFKYYGGGAEKPVADGTPLRIMTLGASVCRGDVSTGTVGFRKPLRDKLVSIGNMVNMVGSARVGEMKDNDVEAHPGNRVDQVHEWATHSVPAAKPNLFLMNVGSNDCLQYWDLPNYHVRLNDFIDFLLAQSPRATVVMSTLLTNTVPNTEPCILDVNRQIRELYEALREQGRPVVLAEMHDQFVPEGDTLERPHPAHISPDGTHPGDEGYAMMADIFYQTIREADSNGFFQAPEDVGIPDDGDAERDIEEQIQLAQQFEDVAQPLRTRH</sequence>
<name>A0ABR2VI06_9PEZI</name>